<feature type="compositionally biased region" description="Basic and acidic residues" evidence="1">
    <location>
        <begin position="263"/>
        <end position="278"/>
    </location>
</feature>
<protein>
    <submittedName>
        <fullName evidence="5">Uncharacterized protein LOC107267187</fullName>
    </submittedName>
</protein>
<evidence type="ECO:0000313" key="4">
    <source>
        <dbReference type="Proteomes" id="UP000694920"/>
    </source>
</evidence>
<dbReference type="KEGG" id="ccin:107267187"/>
<sequence length="580" mass="66549">MIVPGGIVWFMIGLLLDGSFANTRYLIKINSNASDLFKTKHDNLRIVQDPIAITKSPLDQSNTDFEKDQSQQIDSGKFERRHSFVESSTFNPDVLNKFLEEYATKIKSTTDKNYKYPFTVVKEPIDSVTMETHDSTSELITTIDHESNNSTESGSNLTLNEDQLTGDLNDTWKRNKYWLNDHHDDRNGWVTLDAIPWSKSKISKWQANLSTQRPWPEMKPWEKPNGGKPYASDFPSRPTYEIEKPWYEKPKPHWSENAANDKPWYKPERPTTRPSYFDDNKFNVNPSQAQKWPPEMPSDSYKPSTDIITDDRPSNFPNSWDRPQISKPGYAYDRYSEINQGDDRNDWKIHDYNFPSKQAELNGRPPYYPESNGFDRPNFSQYKYTTEHPPSHPSSGDGQWILLSTNRGYSKSRQRSIKIEALNGEGVKIIEPSKKLTKADAPDPAIPVMTSKRQVRLTVLPSINGTNTTTSHGGLLEVEKTFKTVDQSQKEYEKQKDQTSFITRKPVRNNLVRQPSNSAVLAAVGAGMLPATMAMVIPMMLGRKRRSLGRLFTENSIQNSYNLDNVAFKVNNQRTKLLRM</sequence>
<evidence type="ECO:0000313" key="5">
    <source>
        <dbReference type="RefSeq" id="XP_015594038.1"/>
    </source>
</evidence>
<dbReference type="GeneID" id="107267187"/>
<dbReference type="AlphaFoldDB" id="A0AAJ7BTP5"/>
<feature type="region of interest" description="Disordered" evidence="1">
    <location>
        <begin position="211"/>
        <end position="235"/>
    </location>
</feature>
<feature type="signal peptide" evidence="3">
    <location>
        <begin position="1"/>
        <end position="21"/>
    </location>
</feature>
<reference evidence="5" key="1">
    <citation type="submission" date="2025-08" db="UniProtKB">
        <authorList>
            <consortium name="RefSeq"/>
        </authorList>
    </citation>
    <scope>IDENTIFICATION</scope>
</reference>
<evidence type="ECO:0000256" key="3">
    <source>
        <dbReference type="SAM" id="SignalP"/>
    </source>
</evidence>
<evidence type="ECO:0000256" key="1">
    <source>
        <dbReference type="SAM" id="MobiDB-lite"/>
    </source>
</evidence>
<keyword evidence="3" id="KW-0732">Signal</keyword>
<feature type="chain" id="PRO_5042571978" evidence="3">
    <location>
        <begin position="22"/>
        <end position="580"/>
    </location>
</feature>
<name>A0AAJ7BTP5_CEPCN</name>
<feature type="region of interest" description="Disordered" evidence="1">
    <location>
        <begin position="370"/>
        <end position="399"/>
    </location>
</feature>
<dbReference type="Proteomes" id="UP000694920">
    <property type="component" value="Unplaced"/>
</dbReference>
<accession>A0AAJ7BTP5</accession>
<dbReference type="RefSeq" id="XP_015594038.1">
    <property type="nucleotide sequence ID" value="XM_015738552.2"/>
</dbReference>
<keyword evidence="2" id="KW-0812">Transmembrane</keyword>
<gene>
    <name evidence="5" type="primary">LOC107267187</name>
</gene>
<organism evidence="4 5">
    <name type="scientific">Cephus cinctus</name>
    <name type="common">Wheat stem sawfly</name>
    <dbReference type="NCBI Taxonomy" id="211228"/>
    <lineage>
        <taxon>Eukaryota</taxon>
        <taxon>Metazoa</taxon>
        <taxon>Ecdysozoa</taxon>
        <taxon>Arthropoda</taxon>
        <taxon>Hexapoda</taxon>
        <taxon>Insecta</taxon>
        <taxon>Pterygota</taxon>
        <taxon>Neoptera</taxon>
        <taxon>Endopterygota</taxon>
        <taxon>Hymenoptera</taxon>
        <taxon>Cephoidea</taxon>
        <taxon>Cephidae</taxon>
        <taxon>Cephus</taxon>
    </lineage>
</organism>
<proteinExistence type="predicted"/>
<feature type="region of interest" description="Disordered" evidence="1">
    <location>
        <begin position="251"/>
        <end position="278"/>
    </location>
</feature>
<keyword evidence="2" id="KW-1133">Transmembrane helix</keyword>
<feature type="transmembrane region" description="Helical" evidence="2">
    <location>
        <begin position="519"/>
        <end position="541"/>
    </location>
</feature>
<keyword evidence="4" id="KW-1185">Reference proteome</keyword>
<evidence type="ECO:0000256" key="2">
    <source>
        <dbReference type="SAM" id="Phobius"/>
    </source>
</evidence>
<keyword evidence="2" id="KW-0472">Membrane</keyword>